<evidence type="ECO:0000313" key="11">
    <source>
        <dbReference type="Proteomes" id="UP000654913"/>
    </source>
</evidence>
<dbReference type="CDD" id="cd00067">
    <property type="entry name" value="GAL4"/>
    <property type="match status" value="1"/>
</dbReference>
<gene>
    <name evidence="10" type="ORF">APUU_10003A</name>
</gene>
<dbReference type="GO" id="GO:0000976">
    <property type="term" value="F:transcription cis-regulatory region binding"/>
    <property type="evidence" value="ECO:0007669"/>
    <property type="project" value="TreeGrafter"/>
</dbReference>
<organism evidence="10 11">
    <name type="scientific">Aspergillus puulaauensis</name>
    <dbReference type="NCBI Taxonomy" id="1220207"/>
    <lineage>
        <taxon>Eukaryota</taxon>
        <taxon>Fungi</taxon>
        <taxon>Dikarya</taxon>
        <taxon>Ascomycota</taxon>
        <taxon>Pezizomycotina</taxon>
        <taxon>Eurotiomycetes</taxon>
        <taxon>Eurotiomycetidae</taxon>
        <taxon>Eurotiales</taxon>
        <taxon>Aspergillaceae</taxon>
        <taxon>Aspergillus</taxon>
    </lineage>
</organism>
<accession>A0A7R7X9L4</accession>
<dbReference type="PANTHER" id="PTHR31845:SF39">
    <property type="entry name" value="TRANSCRIPTION FACTOR PBCR-RELATED"/>
    <property type="match status" value="1"/>
</dbReference>
<evidence type="ECO:0000256" key="1">
    <source>
        <dbReference type="ARBA" id="ARBA00004123"/>
    </source>
</evidence>
<dbReference type="PROSITE" id="PS00463">
    <property type="entry name" value="ZN2_CY6_FUNGAL_1"/>
    <property type="match status" value="1"/>
</dbReference>
<comment type="subcellular location">
    <subcellularLocation>
        <location evidence="1">Nucleus</location>
    </subcellularLocation>
</comment>
<evidence type="ECO:0000256" key="8">
    <source>
        <dbReference type="SAM" id="MobiDB-lite"/>
    </source>
</evidence>
<evidence type="ECO:0000256" key="7">
    <source>
        <dbReference type="ARBA" id="ARBA00023242"/>
    </source>
</evidence>
<dbReference type="GeneID" id="64967180"/>
<dbReference type="GO" id="GO:0008270">
    <property type="term" value="F:zinc ion binding"/>
    <property type="evidence" value="ECO:0007669"/>
    <property type="project" value="InterPro"/>
</dbReference>
<evidence type="ECO:0000256" key="5">
    <source>
        <dbReference type="ARBA" id="ARBA00023125"/>
    </source>
</evidence>
<name>A0A7R7X9L4_9EURO</name>
<dbReference type="PROSITE" id="PS50048">
    <property type="entry name" value="ZN2_CY6_FUNGAL_2"/>
    <property type="match status" value="1"/>
</dbReference>
<keyword evidence="2" id="KW-0479">Metal-binding</keyword>
<evidence type="ECO:0000256" key="2">
    <source>
        <dbReference type="ARBA" id="ARBA00022723"/>
    </source>
</evidence>
<keyword evidence="11" id="KW-1185">Reference proteome</keyword>
<proteinExistence type="predicted"/>
<dbReference type="InterPro" id="IPR007219">
    <property type="entry name" value="XnlR_reg_dom"/>
</dbReference>
<protein>
    <recommendedName>
        <fullName evidence="9">Zn(2)-C6 fungal-type domain-containing protein</fullName>
    </recommendedName>
</protein>
<keyword evidence="6" id="KW-0804">Transcription</keyword>
<feature type="domain" description="Zn(2)-C6 fungal-type" evidence="9">
    <location>
        <begin position="72"/>
        <end position="104"/>
    </location>
</feature>
<dbReference type="GO" id="GO:0006351">
    <property type="term" value="P:DNA-templated transcription"/>
    <property type="evidence" value="ECO:0007669"/>
    <property type="project" value="InterPro"/>
</dbReference>
<dbReference type="PANTHER" id="PTHR31845">
    <property type="entry name" value="FINGER DOMAIN PROTEIN, PUTATIVE-RELATED"/>
    <property type="match status" value="1"/>
</dbReference>
<keyword evidence="7" id="KW-0539">Nucleus</keyword>
<dbReference type="EMBL" id="AP024443">
    <property type="protein sequence ID" value="BCS17175.1"/>
    <property type="molecule type" value="Genomic_DNA"/>
</dbReference>
<feature type="region of interest" description="Disordered" evidence="8">
    <location>
        <begin position="24"/>
        <end position="49"/>
    </location>
</feature>
<evidence type="ECO:0000256" key="6">
    <source>
        <dbReference type="ARBA" id="ARBA00023163"/>
    </source>
</evidence>
<dbReference type="Proteomes" id="UP000654913">
    <property type="component" value="Chromosome 1"/>
</dbReference>
<sequence>MSFIKFKLDSATERSAPIPIAAAVSRTSSKWQDGSPREVPSRESSVERIPRTPSAITASCKRRTIKPRRNTACIECKASKTRCEKPHTGRKDKCHRCLRLSKECAPNPATQLVPSVKYFPQQPVAPSTTKGSHALQSRYGASSCYPAKYGGEEVLDTSSALETEVSAAFLEGFGPSSRPLPGFQNKKLDLKIDSILSSRTAEQILQHYISNFSPKCPIVVFSPGVTATLVRETKPLLFLSILSIASAGYCTVDEQKILAAEFKGYLAESVIVRGEKSVELVQALQVASLWYRATDHYTQMNLNQLAHMATTMAIDLGLDKIEVLGSIGKFQDNWIRAEAQRAWLCCFLLSASLSLILRRPKAITWTAKMDDYLADLQRTEACPTDAFFIQLVVTERRCHAIDQQLFLSDPATWLSARDPKTMEIIQNFQSQIDFYPLDQLDSIQNSLVDFGRFAGLVYAHELALHINHNIDEFAAPFAASSLRTCSFIDAQYLNASHLSALKTVMVASQGLLDAFLGLSVTDMLVLPPHIYGGRVIYAVVLLMKLHKAITESAKGAGDIIKADQLHLEAYFEQLVVVSKLLIANDERNALSRAFLIMPQLRDWFYLSLCKRPSSADHNNGIGGSPIQSDNGQLNSTFHVPTGSLNDSSVSTELSECNAKNSGQLGMPKSPLDELIQPAIIPRYPPTHSRNNSSEVHGLTAATDDWFWEFFNVDMLN</sequence>
<dbReference type="Pfam" id="PF04082">
    <property type="entry name" value="Fungal_trans"/>
    <property type="match status" value="1"/>
</dbReference>
<reference evidence="10" key="1">
    <citation type="submission" date="2021-01" db="EMBL/GenBank/DDBJ databases">
        <authorList>
            <consortium name="Aspergillus puulaauensis MK2 genome sequencing consortium"/>
            <person name="Kazuki M."/>
            <person name="Futagami T."/>
        </authorList>
    </citation>
    <scope>NUCLEOTIDE SEQUENCE</scope>
    <source>
        <strain evidence="10">MK2</strain>
    </source>
</reference>
<dbReference type="OrthoDB" id="8062037at2759"/>
<dbReference type="InterPro" id="IPR051089">
    <property type="entry name" value="prtT"/>
</dbReference>
<evidence type="ECO:0000313" key="10">
    <source>
        <dbReference type="EMBL" id="BCS17175.1"/>
    </source>
</evidence>
<reference evidence="10" key="2">
    <citation type="submission" date="2021-02" db="EMBL/GenBank/DDBJ databases">
        <title>Aspergillus puulaauensis MK2 genome sequence.</title>
        <authorList>
            <person name="Futagami T."/>
            <person name="Mori K."/>
            <person name="Kadooka C."/>
            <person name="Tanaka T."/>
        </authorList>
    </citation>
    <scope>NUCLEOTIDE SEQUENCE</scope>
    <source>
        <strain evidence="10">MK2</strain>
    </source>
</reference>
<dbReference type="GO" id="GO:0000981">
    <property type="term" value="F:DNA-binding transcription factor activity, RNA polymerase II-specific"/>
    <property type="evidence" value="ECO:0007669"/>
    <property type="project" value="InterPro"/>
</dbReference>
<keyword evidence="3" id="KW-0862">Zinc</keyword>
<dbReference type="RefSeq" id="XP_041549369.1">
    <property type="nucleotide sequence ID" value="XM_041699262.1"/>
</dbReference>
<dbReference type="SUPFAM" id="SSF57701">
    <property type="entry name" value="Zn2/Cys6 DNA-binding domain"/>
    <property type="match status" value="1"/>
</dbReference>
<evidence type="ECO:0000259" key="9">
    <source>
        <dbReference type="PROSITE" id="PS50048"/>
    </source>
</evidence>
<keyword evidence="4" id="KW-0805">Transcription regulation</keyword>
<feature type="compositionally biased region" description="Basic and acidic residues" evidence="8">
    <location>
        <begin position="35"/>
        <end position="49"/>
    </location>
</feature>
<dbReference type="CDD" id="cd12148">
    <property type="entry name" value="fungal_TF_MHR"/>
    <property type="match status" value="1"/>
</dbReference>
<dbReference type="AlphaFoldDB" id="A0A7R7X9L4"/>
<dbReference type="GO" id="GO:0005634">
    <property type="term" value="C:nucleus"/>
    <property type="evidence" value="ECO:0007669"/>
    <property type="project" value="UniProtKB-SubCell"/>
</dbReference>
<dbReference type="KEGG" id="apuu:APUU_10003A"/>
<dbReference type="Gene3D" id="4.10.240.10">
    <property type="entry name" value="Zn(2)-C6 fungal-type DNA-binding domain"/>
    <property type="match status" value="1"/>
</dbReference>
<evidence type="ECO:0000256" key="3">
    <source>
        <dbReference type="ARBA" id="ARBA00022833"/>
    </source>
</evidence>
<dbReference type="InterPro" id="IPR036864">
    <property type="entry name" value="Zn2-C6_fun-type_DNA-bd_sf"/>
</dbReference>
<dbReference type="InterPro" id="IPR001138">
    <property type="entry name" value="Zn2Cys6_DnaBD"/>
</dbReference>
<evidence type="ECO:0000256" key="4">
    <source>
        <dbReference type="ARBA" id="ARBA00023015"/>
    </source>
</evidence>
<keyword evidence="5" id="KW-0238">DNA-binding</keyword>